<name>A0A386UN15_9RHOB</name>
<dbReference type="PANTHER" id="PTHR13696">
    <property type="entry name" value="P-LOOP CONTAINING NUCLEOSIDE TRIPHOSPHATE HYDROLASE"/>
    <property type="match status" value="1"/>
</dbReference>
<proteinExistence type="predicted"/>
<protein>
    <submittedName>
        <fullName evidence="2">ParA-like protein</fullName>
    </submittedName>
</protein>
<gene>
    <name evidence="2" type="ORF">PY32053_02356</name>
</gene>
<evidence type="ECO:0000259" key="1">
    <source>
        <dbReference type="Pfam" id="PF13614"/>
    </source>
</evidence>
<accession>A0A386UN15</accession>
<evidence type="ECO:0000313" key="2">
    <source>
        <dbReference type="EMBL" id="AYF01961.1"/>
    </source>
</evidence>
<dbReference type="Pfam" id="PF13614">
    <property type="entry name" value="AAA_31"/>
    <property type="match status" value="1"/>
</dbReference>
<dbReference type="EMBL" id="CP031078">
    <property type="protein sequence ID" value="AYF01961.1"/>
    <property type="molecule type" value="Genomic_DNA"/>
</dbReference>
<dbReference type="InterPro" id="IPR025669">
    <property type="entry name" value="AAA_dom"/>
</dbReference>
<dbReference type="SUPFAM" id="SSF52540">
    <property type="entry name" value="P-loop containing nucleoside triphosphate hydrolases"/>
    <property type="match status" value="1"/>
</dbReference>
<dbReference type="Proteomes" id="UP000272010">
    <property type="component" value="Chromosome"/>
</dbReference>
<dbReference type="RefSeq" id="WP_120442332.1">
    <property type="nucleotide sequence ID" value="NZ_CP031078.1"/>
</dbReference>
<organism evidence="2 3">
    <name type="scientific">Paracoccus yeei</name>
    <dbReference type="NCBI Taxonomy" id="147645"/>
    <lineage>
        <taxon>Bacteria</taxon>
        <taxon>Pseudomonadati</taxon>
        <taxon>Pseudomonadota</taxon>
        <taxon>Alphaproteobacteria</taxon>
        <taxon>Rhodobacterales</taxon>
        <taxon>Paracoccaceae</taxon>
        <taxon>Paracoccus</taxon>
    </lineage>
</organism>
<feature type="domain" description="AAA" evidence="1">
    <location>
        <begin position="4"/>
        <end position="198"/>
    </location>
</feature>
<dbReference type="AlphaFoldDB" id="A0A386UN15"/>
<dbReference type="PANTHER" id="PTHR13696:SF99">
    <property type="entry name" value="COBYRINIC ACID AC-DIAMIDE SYNTHASE"/>
    <property type="match status" value="1"/>
</dbReference>
<dbReference type="Gene3D" id="3.40.50.300">
    <property type="entry name" value="P-loop containing nucleotide triphosphate hydrolases"/>
    <property type="match status" value="1"/>
</dbReference>
<dbReference type="PRINTS" id="PR00091">
    <property type="entry name" value="NITROGNASEII"/>
</dbReference>
<sequence length="346" mass="38648">MQNTKIVSLYNNKGGVSKTTTLFNMAVLLSQEGKKVLIVDCDPQCNATELFFSSDEKYEDPDTSLPGTSIYEALYPRFAGDASKISAASVDLTESPIYSGLWILKGDINFSRAEQYFSSAITQAVTESVHEKNTYVVLPRLLRDISNLHKFDYVLCDVGPSAGSITRMTILSCDGIFIPAAPDRFSYQAIQGMGPIINEWLARHELIKSTLEPFGIQAPFKELRFYGALINNYKIHRVGHMKSSYQRWEAMIKESIVSKLLSSTSQRLKVADASLLKEPFVASIRDVGPTAPVAQIVGKAIFDVEQKDTIHATSSGDYYRGVVWAGWVDRMTEYKSEIEKIIRRIV</sequence>
<dbReference type="InterPro" id="IPR050678">
    <property type="entry name" value="DNA_Partitioning_ATPase"/>
</dbReference>
<evidence type="ECO:0000313" key="3">
    <source>
        <dbReference type="Proteomes" id="UP000272010"/>
    </source>
</evidence>
<dbReference type="InterPro" id="IPR027417">
    <property type="entry name" value="P-loop_NTPase"/>
</dbReference>
<reference evidence="3" key="1">
    <citation type="submission" date="2018-07" db="EMBL/GenBank/DDBJ databases">
        <title>Genome Structure of the Opportunistic Pathogen Paracoccus yeei (Alphaproteobacteria) and Identification of Putative Virulence Factors.</title>
        <authorList>
            <person name="Lasek R."/>
            <person name="Szuplewska M."/>
            <person name="Mitura M."/>
            <person name="Decewicz P."/>
            <person name="Chmielowska C."/>
            <person name="Pawlot A."/>
            <person name="Sentkowska D."/>
            <person name="Czarnecki J."/>
            <person name="Bartosik D."/>
        </authorList>
    </citation>
    <scope>NUCLEOTIDE SEQUENCE [LARGE SCALE GENOMIC DNA]</scope>
    <source>
        <strain evidence="3">CCUG 32053</strain>
    </source>
</reference>
<dbReference type="CDD" id="cd02042">
    <property type="entry name" value="ParAB_family"/>
    <property type="match status" value="1"/>
</dbReference>